<protein>
    <submittedName>
        <fullName evidence="2">Uncharacterized protein</fullName>
    </submittedName>
</protein>
<evidence type="ECO:0000256" key="1">
    <source>
        <dbReference type="SAM" id="MobiDB-lite"/>
    </source>
</evidence>
<feature type="region of interest" description="Disordered" evidence="1">
    <location>
        <begin position="1"/>
        <end position="25"/>
    </location>
</feature>
<dbReference type="Proteomes" id="UP000299102">
    <property type="component" value="Unassembled WGS sequence"/>
</dbReference>
<accession>A0A4C1VXT5</accession>
<evidence type="ECO:0000313" key="3">
    <source>
        <dbReference type="Proteomes" id="UP000299102"/>
    </source>
</evidence>
<name>A0A4C1VXT5_EUMVA</name>
<dbReference type="AlphaFoldDB" id="A0A4C1VXT5"/>
<proteinExistence type="predicted"/>
<gene>
    <name evidence="2" type="ORF">EVAR_23372_1</name>
</gene>
<comment type="caution">
    <text evidence="2">The sequence shown here is derived from an EMBL/GenBank/DDBJ whole genome shotgun (WGS) entry which is preliminary data.</text>
</comment>
<sequence length="152" mass="17107">MLIHLEEDERETQGHRRGWSSTARERISTQNNTIMLAQPIETNYTNLGVGRESSKCEPAGVSSQTVNLTFKIALLTSHGRVCATGKQAYTGRALNRRLKSDLIDQKLEVQYKARDSAALSCLRMMQCAGPTIPDPSFLSRVPILRCLRRFRN</sequence>
<evidence type="ECO:0000313" key="2">
    <source>
        <dbReference type="EMBL" id="GBP42734.1"/>
    </source>
</evidence>
<keyword evidence="3" id="KW-1185">Reference proteome</keyword>
<dbReference type="EMBL" id="BGZK01000423">
    <property type="protein sequence ID" value="GBP42734.1"/>
    <property type="molecule type" value="Genomic_DNA"/>
</dbReference>
<feature type="compositionally biased region" description="Basic and acidic residues" evidence="1">
    <location>
        <begin position="1"/>
        <end position="14"/>
    </location>
</feature>
<reference evidence="2 3" key="1">
    <citation type="journal article" date="2019" name="Commun. Biol.">
        <title>The bagworm genome reveals a unique fibroin gene that provides high tensile strength.</title>
        <authorList>
            <person name="Kono N."/>
            <person name="Nakamura H."/>
            <person name="Ohtoshi R."/>
            <person name="Tomita M."/>
            <person name="Numata K."/>
            <person name="Arakawa K."/>
        </authorList>
    </citation>
    <scope>NUCLEOTIDE SEQUENCE [LARGE SCALE GENOMIC DNA]</scope>
</reference>
<organism evidence="2 3">
    <name type="scientific">Eumeta variegata</name>
    <name type="common">Bagworm moth</name>
    <name type="synonym">Eumeta japonica</name>
    <dbReference type="NCBI Taxonomy" id="151549"/>
    <lineage>
        <taxon>Eukaryota</taxon>
        <taxon>Metazoa</taxon>
        <taxon>Ecdysozoa</taxon>
        <taxon>Arthropoda</taxon>
        <taxon>Hexapoda</taxon>
        <taxon>Insecta</taxon>
        <taxon>Pterygota</taxon>
        <taxon>Neoptera</taxon>
        <taxon>Endopterygota</taxon>
        <taxon>Lepidoptera</taxon>
        <taxon>Glossata</taxon>
        <taxon>Ditrysia</taxon>
        <taxon>Tineoidea</taxon>
        <taxon>Psychidae</taxon>
        <taxon>Oiketicinae</taxon>
        <taxon>Eumeta</taxon>
    </lineage>
</organism>